<dbReference type="STRING" id="1860102.ACCAA_400052"/>
<name>A0A1A8XRT3_9PROT</name>
<dbReference type="InterPro" id="IPR005646">
    <property type="entry name" value="FapA"/>
</dbReference>
<dbReference type="InterPro" id="IPR046866">
    <property type="entry name" value="FapA_N"/>
</dbReference>
<proteinExistence type="predicted"/>
<feature type="domain" description="Flagellar Assembly Protein A N-terminal region" evidence="1">
    <location>
        <begin position="154"/>
        <end position="305"/>
    </location>
</feature>
<accession>A0A1A8XRT3</accession>
<protein>
    <submittedName>
        <fullName evidence="2">Polymerase most-like protein contain PALM domain HD hydrolase domain and Zn-ribbon domain</fullName>
    </submittedName>
</protein>
<reference evidence="2 3" key="1">
    <citation type="submission" date="2016-06" db="EMBL/GenBank/DDBJ databases">
        <authorList>
            <person name="Kjaerup R.B."/>
            <person name="Dalgaard T.S."/>
            <person name="Juul-Madsen H.R."/>
        </authorList>
    </citation>
    <scope>NUCLEOTIDE SEQUENCE [LARGE SCALE GENOMIC DNA]</scope>
    <source>
        <strain evidence="2">3</strain>
    </source>
</reference>
<keyword evidence="2" id="KW-0378">Hydrolase</keyword>
<gene>
    <name evidence="2" type="ORF">ACCAA_400052</name>
</gene>
<dbReference type="AlphaFoldDB" id="A0A1A8XRT3"/>
<evidence type="ECO:0000313" key="3">
    <source>
        <dbReference type="Proteomes" id="UP000199169"/>
    </source>
</evidence>
<sequence length="650" mass="70061">MPEHPETAIGNLTDLQEGQIALSRFIVQRDDGLYVIVARLESAADFLGFVNGVVASGLYFRALEYPSFLSLLYDDPASCLAAGDDIFIAADITAFRPERQALYKALRIANGEAAYLFEPVYLEPSTSEAPVEEGDARQRRMVGGGRRSVETRVRLDRDEFIASAWAKCVRFGIDLDAVHEGILLDKPEWRVVARNRPFVPGKDAEITEQAMGLRRNNAPRRLLGDKVDLRQFETRYPQVIAGIRLVKKIPRTLGEDGRDVTGKVLAAPLAKDFDLTSLAGPGTRVSRESDGEYLLASVCGFLNIDMRSNQFSVADKIVSHEGVSARTTGDLSLTGEIYEQHGEIQEKRVVKCRSITAYADVFGNIVSAGGIVHLKHNLVGGSASNDEGDIMVDGVASGATLIAHQGCISVQRADNCVIVGRQVVIGHATLCDIVAEELSLEVAESCAVAGKTLSVRLARARRDIDNVLLVLLPDLSSFAAQIVALRRDLAGLATAIAAQREKIAALRGDREVSSYLLLAGKLKRHEVALSSEQEVGWRRLSAQVAPALRTLAQLGEAANGLDAESQAVVAAIDEILAAREQACQGIACTVDQVTGDTRVSTLLVRVADLPLAVLPGKDLKARLRRADSATKPLFAGAAGRFAWIYPAPPA</sequence>
<evidence type="ECO:0000259" key="1">
    <source>
        <dbReference type="Pfam" id="PF20250"/>
    </source>
</evidence>
<dbReference type="PANTHER" id="PTHR38032:SF1">
    <property type="entry name" value="RNA-BINDING PROTEIN KHPB N-TERMINAL DOMAIN-CONTAINING PROTEIN"/>
    <property type="match status" value="1"/>
</dbReference>
<dbReference type="PANTHER" id="PTHR38032">
    <property type="entry name" value="POLYMERASE-RELATED"/>
    <property type="match status" value="1"/>
</dbReference>
<dbReference type="Pfam" id="PF20250">
    <property type="entry name" value="FapA_N"/>
    <property type="match status" value="1"/>
</dbReference>
<keyword evidence="3" id="KW-1185">Reference proteome</keyword>
<dbReference type="EMBL" id="FLQX01000117">
    <property type="protein sequence ID" value="SBT07197.1"/>
    <property type="molecule type" value="Genomic_DNA"/>
</dbReference>
<dbReference type="GO" id="GO:0016787">
    <property type="term" value="F:hydrolase activity"/>
    <property type="evidence" value="ECO:0007669"/>
    <property type="project" value="UniProtKB-KW"/>
</dbReference>
<organism evidence="2 3">
    <name type="scientific">Candidatus Accumulibacter aalborgensis</name>
    <dbReference type="NCBI Taxonomy" id="1860102"/>
    <lineage>
        <taxon>Bacteria</taxon>
        <taxon>Pseudomonadati</taxon>
        <taxon>Pseudomonadota</taxon>
        <taxon>Betaproteobacteria</taxon>
        <taxon>Candidatus Accumulibacter</taxon>
    </lineage>
</organism>
<evidence type="ECO:0000313" key="2">
    <source>
        <dbReference type="EMBL" id="SBT07197.1"/>
    </source>
</evidence>
<dbReference type="Proteomes" id="UP000199169">
    <property type="component" value="Unassembled WGS sequence"/>
</dbReference>